<gene>
    <name evidence="13" type="ORF">O3P69_005669</name>
</gene>
<evidence type="ECO:0000256" key="9">
    <source>
        <dbReference type="ARBA" id="ARBA00023303"/>
    </source>
</evidence>
<dbReference type="Pfam" id="PF00520">
    <property type="entry name" value="Ion_trans"/>
    <property type="match status" value="1"/>
</dbReference>
<keyword evidence="7" id="KW-0406">Ion transport</keyword>
<keyword evidence="6" id="KW-0040">ANK repeat</keyword>
<feature type="transmembrane region" description="Helical" evidence="11">
    <location>
        <begin position="72"/>
        <end position="99"/>
    </location>
</feature>
<evidence type="ECO:0000256" key="7">
    <source>
        <dbReference type="ARBA" id="ARBA00023065"/>
    </source>
</evidence>
<keyword evidence="9" id="KW-0407">Ion channel</keyword>
<evidence type="ECO:0000313" key="14">
    <source>
        <dbReference type="Proteomes" id="UP001487740"/>
    </source>
</evidence>
<dbReference type="AlphaFoldDB" id="A0AAW0U7N2"/>
<reference evidence="13 14" key="1">
    <citation type="submission" date="2023-03" db="EMBL/GenBank/DDBJ databases">
        <title>High-quality genome of Scylla paramamosain provides insights in environmental adaptation.</title>
        <authorList>
            <person name="Zhang L."/>
        </authorList>
    </citation>
    <scope>NUCLEOTIDE SEQUENCE [LARGE SCALE GENOMIC DNA]</scope>
    <source>
        <strain evidence="13">LZ_2023a</strain>
        <tissue evidence="13">Muscle</tissue>
    </source>
</reference>
<feature type="transmembrane region" description="Helical" evidence="11">
    <location>
        <begin position="172"/>
        <end position="197"/>
    </location>
</feature>
<evidence type="ECO:0000259" key="12">
    <source>
        <dbReference type="Pfam" id="PF00520"/>
    </source>
</evidence>
<keyword evidence="8 11" id="KW-0472">Membrane</keyword>
<dbReference type="InterPro" id="IPR005821">
    <property type="entry name" value="Ion_trans_dom"/>
</dbReference>
<comment type="subcellular location">
    <subcellularLocation>
        <location evidence="1">Membrane</location>
        <topology evidence="1">Multi-pass membrane protein</topology>
    </subcellularLocation>
</comment>
<evidence type="ECO:0000256" key="11">
    <source>
        <dbReference type="SAM" id="Phobius"/>
    </source>
</evidence>
<keyword evidence="4" id="KW-0677">Repeat</keyword>
<comment type="caution">
    <text evidence="13">The sequence shown here is derived from an EMBL/GenBank/DDBJ whole genome shotgun (WGS) entry which is preliminary data.</text>
</comment>
<dbReference type="InterPro" id="IPR052076">
    <property type="entry name" value="TRP_cation_channel"/>
</dbReference>
<dbReference type="GO" id="GO:0005216">
    <property type="term" value="F:monoatomic ion channel activity"/>
    <property type="evidence" value="ECO:0007669"/>
    <property type="project" value="InterPro"/>
</dbReference>
<dbReference type="PANTHER" id="PTHR47143">
    <property type="entry name" value="TRANSIENT RECEPTOR POTENTIAL CATION CHANNEL PROTEIN PAINLESS"/>
    <property type="match status" value="1"/>
</dbReference>
<evidence type="ECO:0000256" key="2">
    <source>
        <dbReference type="ARBA" id="ARBA00022448"/>
    </source>
</evidence>
<dbReference type="PANTHER" id="PTHR47143:SF3">
    <property type="entry name" value="PWWP DOMAIN-CONTAINING PROTEIN"/>
    <property type="match status" value="1"/>
</dbReference>
<dbReference type="Proteomes" id="UP001487740">
    <property type="component" value="Unassembled WGS sequence"/>
</dbReference>
<feature type="domain" description="Ion transport" evidence="12">
    <location>
        <begin position="34"/>
        <end position="207"/>
    </location>
</feature>
<proteinExistence type="predicted"/>
<evidence type="ECO:0000256" key="4">
    <source>
        <dbReference type="ARBA" id="ARBA00022737"/>
    </source>
</evidence>
<evidence type="ECO:0000256" key="3">
    <source>
        <dbReference type="ARBA" id="ARBA00022692"/>
    </source>
</evidence>
<dbReference type="GO" id="GO:1902495">
    <property type="term" value="C:transmembrane transporter complex"/>
    <property type="evidence" value="ECO:0007669"/>
    <property type="project" value="TreeGrafter"/>
</dbReference>
<keyword evidence="5 11" id="KW-1133">Transmembrane helix</keyword>
<evidence type="ECO:0000256" key="5">
    <source>
        <dbReference type="ARBA" id="ARBA00022989"/>
    </source>
</evidence>
<evidence type="ECO:0000256" key="6">
    <source>
        <dbReference type="ARBA" id="ARBA00023043"/>
    </source>
</evidence>
<feature type="transmembrane region" description="Helical" evidence="11">
    <location>
        <begin position="111"/>
        <end position="130"/>
    </location>
</feature>
<evidence type="ECO:0000256" key="8">
    <source>
        <dbReference type="ARBA" id="ARBA00023136"/>
    </source>
</evidence>
<evidence type="ECO:0000313" key="13">
    <source>
        <dbReference type="EMBL" id="KAK8395735.1"/>
    </source>
</evidence>
<sequence length="307" mass="34677">MPGAYLSRHKQMLSDSSSSMCLGYGSRANTLPVRTAYLSGENLVEWSCYVCAVLFVIDLSPCPIKEEWQWQIGAMAVFLAWMNLLLFIRIFPFFGIYVIMFTEILSTFSSFFAVFLFFIVAFALGFFTVLSGEHSFRTPAHSFLRTAVMMIGEINYVDVFNNPASPLQYPEVTYVLLVAFLVIMSILIMNLLVGLAVDDIKAVQDQAMLEKLAMQTKLVLELEMVIPDWVRRRSIVRKLTVSRHPHTGCFRGFCGKFSFYQEREKSDIEQLRLEVLSVKSFAGEPERLQQASPGPWRGPGAATTGGH</sequence>
<keyword evidence="2" id="KW-0813">Transport</keyword>
<name>A0AAW0U7N2_SCYPA</name>
<keyword evidence="14" id="KW-1185">Reference proteome</keyword>
<dbReference type="EMBL" id="JARAKH010000017">
    <property type="protein sequence ID" value="KAK8395735.1"/>
    <property type="molecule type" value="Genomic_DNA"/>
</dbReference>
<accession>A0AAW0U7N2</accession>
<feature type="region of interest" description="Disordered" evidence="10">
    <location>
        <begin position="285"/>
        <end position="307"/>
    </location>
</feature>
<evidence type="ECO:0000256" key="10">
    <source>
        <dbReference type="SAM" id="MobiDB-lite"/>
    </source>
</evidence>
<protein>
    <recommendedName>
        <fullName evidence="12">Ion transport domain-containing protein</fullName>
    </recommendedName>
</protein>
<evidence type="ECO:0000256" key="1">
    <source>
        <dbReference type="ARBA" id="ARBA00004141"/>
    </source>
</evidence>
<keyword evidence="3 11" id="KW-0812">Transmembrane</keyword>
<organism evidence="13 14">
    <name type="scientific">Scylla paramamosain</name>
    <name type="common">Mud crab</name>
    <dbReference type="NCBI Taxonomy" id="85552"/>
    <lineage>
        <taxon>Eukaryota</taxon>
        <taxon>Metazoa</taxon>
        <taxon>Ecdysozoa</taxon>
        <taxon>Arthropoda</taxon>
        <taxon>Crustacea</taxon>
        <taxon>Multicrustacea</taxon>
        <taxon>Malacostraca</taxon>
        <taxon>Eumalacostraca</taxon>
        <taxon>Eucarida</taxon>
        <taxon>Decapoda</taxon>
        <taxon>Pleocyemata</taxon>
        <taxon>Brachyura</taxon>
        <taxon>Eubrachyura</taxon>
        <taxon>Portunoidea</taxon>
        <taxon>Portunidae</taxon>
        <taxon>Portuninae</taxon>
        <taxon>Scylla</taxon>
    </lineage>
</organism>